<evidence type="ECO:0000256" key="3">
    <source>
        <dbReference type="SAM" id="SignalP"/>
    </source>
</evidence>
<evidence type="ECO:0000256" key="1">
    <source>
        <dbReference type="ARBA" id="ARBA00022723"/>
    </source>
</evidence>
<dbReference type="InterPro" id="IPR050316">
    <property type="entry name" value="Tyrosinase/Hemocyanin"/>
</dbReference>
<dbReference type="PANTHER" id="PTHR11474:SF126">
    <property type="entry name" value="TYROSINASE-LIKE PROTEIN TYR-1-RELATED"/>
    <property type="match status" value="1"/>
</dbReference>
<comment type="caution">
    <text evidence="5">The sequence shown here is derived from an EMBL/GenBank/DDBJ whole genome shotgun (WGS) entry which is preliminary data.</text>
</comment>
<dbReference type="Pfam" id="PF00264">
    <property type="entry name" value="Tyrosinase"/>
    <property type="match status" value="1"/>
</dbReference>
<protein>
    <recommendedName>
        <fullName evidence="4">Tyrosinase copper-binding domain-containing protein</fullName>
    </recommendedName>
</protein>
<name>A0ABR4ES42_9PEZI</name>
<feature type="domain" description="Tyrosinase copper-binding" evidence="4">
    <location>
        <begin position="230"/>
        <end position="241"/>
    </location>
</feature>
<organism evidence="5 6">
    <name type="scientific">Diaporthe vaccinii</name>
    <dbReference type="NCBI Taxonomy" id="105482"/>
    <lineage>
        <taxon>Eukaryota</taxon>
        <taxon>Fungi</taxon>
        <taxon>Dikarya</taxon>
        <taxon>Ascomycota</taxon>
        <taxon>Pezizomycotina</taxon>
        <taxon>Sordariomycetes</taxon>
        <taxon>Sordariomycetidae</taxon>
        <taxon>Diaporthales</taxon>
        <taxon>Diaporthaceae</taxon>
        <taxon>Diaporthe</taxon>
        <taxon>Diaporthe eres species complex</taxon>
    </lineage>
</organism>
<dbReference type="Gene3D" id="1.10.1280.10">
    <property type="entry name" value="Di-copper center containing domain from catechol oxidase"/>
    <property type="match status" value="1"/>
</dbReference>
<dbReference type="PROSITE" id="PS00498">
    <property type="entry name" value="TYROSINASE_2"/>
    <property type="match status" value="1"/>
</dbReference>
<proteinExistence type="predicted"/>
<feature type="signal peptide" evidence="3">
    <location>
        <begin position="1"/>
        <end position="23"/>
    </location>
</feature>
<keyword evidence="2" id="KW-0186">Copper</keyword>
<evidence type="ECO:0000256" key="2">
    <source>
        <dbReference type="ARBA" id="ARBA00023008"/>
    </source>
</evidence>
<keyword evidence="1" id="KW-0479">Metal-binding</keyword>
<dbReference type="Proteomes" id="UP001600888">
    <property type="component" value="Unassembled WGS sequence"/>
</dbReference>
<feature type="chain" id="PRO_5046617797" description="Tyrosinase copper-binding domain-containing protein" evidence="3">
    <location>
        <begin position="24"/>
        <end position="325"/>
    </location>
</feature>
<evidence type="ECO:0000259" key="4">
    <source>
        <dbReference type="PROSITE" id="PS00498"/>
    </source>
</evidence>
<accession>A0ABR4ES42</accession>
<dbReference type="PANTHER" id="PTHR11474">
    <property type="entry name" value="TYROSINASE FAMILY MEMBER"/>
    <property type="match status" value="1"/>
</dbReference>
<sequence length="325" mass="35201">MSFRSLSNLAFVAVLAGSPLVQANPIARQEPNTCTTLNQRKSWTALTDSEKAAYIDAELCLQALPAQLSNTDHAITGAQNRWDEIHYAHIVQTNVIECGYTGAQPYWDELSDIEQINNGTLTIDQLVVFDSDTGFGGNGAGGDGCITDGPFVNLTLHMNSSALPDESGGYCLSRSFDLTSLERGNSSYLDTCFAYDTFEDARQCYESDPHAAGHGGVGGVMINVATSPGDPIFFLHHAYMDRVWWQWQQANLTSRLTDISGRNVPTDEMLASGNLSYPTAAILDYDGSSRNVKTLNHTLWVDLIANATAGDVMDLGSSTSCAEYV</sequence>
<keyword evidence="3" id="KW-0732">Signal</keyword>
<dbReference type="SUPFAM" id="SSF48056">
    <property type="entry name" value="Di-copper centre-containing domain"/>
    <property type="match status" value="1"/>
</dbReference>
<evidence type="ECO:0000313" key="5">
    <source>
        <dbReference type="EMBL" id="KAL2285254.1"/>
    </source>
</evidence>
<dbReference type="InterPro" id="IPR002227">
    <property type="entry name" value="Tyrosinase_Cu-bd"/>
</dbReference>
<gene>
    <name evidence="5" type="ORF">FJTKL_08214</name>
</gene>
<evidence type="ECO:0000313" key="6">
    <source>
        <dbReference type="Proteomes" id="UP001600888"/>
    </source>
</evidence>
<dbReference type="InterPro" id="IPR008922">
    <property type="entry name" value="Di-copper_centre_dom_sf"/>
</dbReference>
<reference evidence="5 6" key="1">
    <citation type="submission" date="2024-03" db="EMBL/GenBank/DDBJ databases">
        <title>A high-quality draft genome sequence of Diaporthe vaccinii, a causative agent of upright dieback and viscid rot disease in cranberry plants.</title>
        <authorList>
            <person name="Sarrasin M."/>
            <person name="Lang B.F."/>
            <person name="Burger G."/>
        </authorList>
    </citation>
    <scope>NUCLEOTIDE SEQUENCE [LARGE SCALE GENOMIC DNA]</scope>
    <source>
        <strain evidence="5 6">IS7</strain>
    </source>
</reference>
<keyword evidence="6" id="KW-1185">Reference proteome</keyword>
<dbReference type="PRINTS" id="PR00092">
    <property type="entry name" value="TYROSINASE"/>
</dbReference>
<dbReference type="EMBL" id="JBAWTH010000031">
    <property type="protein sequence ID" value="KAL2285254.1"/>
    <property type="molecule type" value="Genomic_DNA"/>
</dbReference>